<dbReference type="Pfam" id="PF12276">
    <property type="entry name" value="DUF3617"/>
    <property type="match status" value="1"/>
</dbReference>
<dbReference type="EMBL" id="LSLI01000032">
    <property type="protein sequence ID" value="KXS32374.1"/>
    <property type="molecule type" value="Genomic_DNA"/>
</dbReference>
<dbReference type="AlphaFoldDB" id="A0A139BTS9"/>
<name>A0A139BTS9_9PROT</name>
<comment type="caution">
    <text evidence="2">The sequence shown here is derived from an EMBL/GenBank/DDBJ whole genome shotgun (WGS) entry which is preliminary data.</text>
</comment>
<feature type="signal peptide" evidence="1">
    <location>
        <begin position="1"/>
        <end position="23"/>
    </location>
</feature>
<evidence type="ECO:0008006" key="4">
    <source>
        <dbReference type="Google" id="ProtNLM"/>
    </source>
</evidence>
<accession>A0A139BTS9</accession>
<organism evidence="2 3">
    <name type="scientific">Candidatus Gallionella acididurans</name>
    <dbReference type="NCBI Taxonomy" id="1796491"/>
    <lineage>
        <taxon>Bacteria</taxon>
        <taxon>Pseudomonadati</taxon>
        <taxon>Pseudomonadota</taxon>
        <taxon>Betaproteobacteria</taxon>
        <taxon>Nitrosomonadales</taxon>
        <taxon>Gallionellaceae</taxon>
        <taxon>Gallionella</taxon>
    </lineage>
</organism>
<keyword evidence="1" id="KW-0732">Signal</keyword>
<gene>
    <name evidence="2" type="ORF">AWT59_1522</name>
</gene>
<proteinExistence type="predicted"/>
<dbReference type="Proteomes" id="UP000070578">
    <property type="component" value="Unassembled WGS sequence"/>
</dbReference>
<reference evidence="2 3" key="2">
    <citation type="submission" date="2016-03" db="EMBL/GenBank/DDBJ databases">
        <title>New uncultured bacterium of the family Gallionellaceae from acid mine drainage: description and reconstruction of genome based on metagenomic analysis of microbial community.</title>
        <authorList>
            <person name="Kadnikov V."/>
            <person name="Ivasenko D."/>
            <person name="Beletsky A."/>
            <person name="Mardanov A."/>
            <person name="Danilova E."/>
            <person name="Pimenov N."/>
            <person name="Karnachuk O."/>
            <person name="Ravin N."/>
        </authorList>
    </citation>
    <scope>NUCLEOTIDE SEQUENCE [LARGE SCALE GENOMIC DNA]</scope>
    <source>
        <strain evidence="2">ShG14-8</strain>
    </source>
</reference>
<evidence type="ECO:0000313" key="2">
    <source>
        <dbReference type="EMBL" id="KXS32374.1"/>
    </source>
</evidence>
<evidence type="ECO:0000256" key="1">
    <source>
        <dbReference type="SAM" id="SignalP"/>
    </source>
</evidence>
<dbReference type="InterPro" id="IPR022061">
    <property type="entry name" value="DUF3617"/>
</dbReference>
<sequence>MPVKVILRCVIAFAVAAPLYALADSLNAKPGAWEITTTTLMQGVLIPPDVLANMPPEQRDKIEQTMQARAGKPVTRVRQSCITQQNLDEDLFNTSDEGHGQCKKKVVTKSANKLVLERICPAPQALTMKLSIEARTPESLVATTDLVQAGGGKIHMDIKGRWLGASCSGIKDHS</sequence>
<reference evidence="2 3" key="1">
    <citation type="submission" date="2016-02" db="EMBL/GenBank/DDBJ databases">
        <authorList>
            <person name="Wen L."/>
            <person name="He K."/>
            <person name="Yang H."/>
        </authorList>
    </citation>
    <scope>NUCLEOTIDE SEQUENCE [LARGE SCALE GENOMIC DNA]</scope>
    <source>
        <strain evidence="2">ShG14-8</strain>
    </source>
</reference>
<evidence type="ECO:0000313" key="3">
    <source>
        <dbReference type="Proteomes" id="UP000070578"/>
    </source>
</evidence>
<feature type="chain" id="PRO_5007483939" description="DUF3617 domain-containing protein" evidence="1">
    <location>
        <begin position="24"/>
        <end position="174"/>
    </location>
</feature>
<protein>
    <recommendedName>
        <fullName evidence="4">DUF3617 domain-containing protein</fullName>
    </recommendedName>
</protein>